<feature type="transmembrane region" description="Helical" evidence="9">
    <location>
        <begin position="12"/>
        <end position="34"/>
    </location>
</feature>
<evidence type="ECO:0000256" key="7">
    <source>
        <dbReference type="ARBA" id="ARBA00023136"/>
    </source>
</evidence>
<keyword evidence="2" id="KW-0813">Transport</keyword>
<evidence type="ECO:0000256" key="4">
    <source>
        <dbReference type="ARBA" id="ARBA00022519"/>
    </source>
</evidence>
<dbReference type="PANTHER" id="PTHR30574:SF1">
    <property type="entry name" value="SULPHUR TRANSPORT DOMAIN-CONTAINING PROTEIN"/>
    <property type="match status" value="1"/>
</dbReference>
<keyword evidence="3" id="KW-1003">Cell membrane</keyword>
<sequence length="152" mass="15639">MIDMANFTPVESVVGGMLIGAGALTLLLCQGRIAGISGIVGGVLSQLWQRAAGELSWRLMFLLGLIIGPLLWFQFDFAPAISPTLQSYSVGWLLAAGLLVGLGTGIGSGCTSGHGICGIGRLSVRSVVATLLFMASAIITLFVVRHLLGGAP</sequence>
<evidence type="ECO:0000313" key="10">
    <source>
        <dbReference type="EMBL" id="MFD2096493.1"/>
    </source>
</evidence>
<evidence type="ECO:0000256" key="8">
    <source>
        <dbReference type="ARBA" id="ARBA00035655"/>
    </source>
</evidence>
<organism evidence="10 11">
    <name type="scientific">Corallincola platygyrae</name>
    <dbReference type="NCBI Taxonomy" id="1193278"/>
    <lineage>
        <taxon>Bacteria</taxon>
        <taxon>Pseudomonadati</taxon>
        <taxon>Pseudomonadota</taxon>
        <taxon>Gammaproteobacteria</taxon>
        <taxon>Alteromonadales</taxon>
        <taxon>Psychromonadaceae</taxon>
        <taxon>Corallincola</taxon>
    </lineage>
</organism>
<keyword evidence="7 9" id="KW-0472">Membrane</keyword>
<evidence type="ECO:0000256" key="1">
    <source>
        <dbReference type="ARBA" id="ARBA00004429"/>
    </source>
</evidence>
<protein>
    <submittedName>
        <fullName evidence="10">YeeE/YedE family protein</fullName>
    </submittedName>
</protein>
<gene>
    <name evidence="10" type="ORF">ACFSJ3_10895</name>
</gene>
<evidence type="ECO:0000256" key="5">
    <source>
        <dbReference type="ARBA" id="ARBA00022692"/>
    </source>
</evidence>
<dbReference type="PANTHER" id="PTHR30574">
    <property type="entry name" value="INNER MEMBRANE PROTEIN YEDE"/>
    <property type="match status" value="1"/>
</dbReference>
<name>A0ABW4XQE1_9GAMM</name>
<evidence type="ECO:0000313" key="11">
    <source>
        <dbReference type="Proteomes" id="UP001597380"/>
    </source>
</evidence>
<evidence type="ECO:0000256" key="9">
    <source>
        <dbReference type="SAM" id="Phobius"/>
    </source>
</evidence>
<feature type="transmembrane region" description="Helical" evidence="9">
    <location>
        <begin position="87"/>
        <end position="106"/>
    </location>
</feature>
<keyword evidence="11" id="KW-1185">Reference proteome</keyword>
<accession>A0ABW4XQE1</accession>
<comment type="subcellular location">
    <subcellularLocation>
        <location evidence="1">Cell inner membrane</location>
        <topology evidence="1">Multi-pass membrane protein</topology>
    </subcellularLocation>
</comment>
<proteinExistence type="inferred from homology"/>
<dbReference type="Proteomes" id="UP001597380">
    <property type="component" value="Unassembled WGS sequence"/>
</dbReference>
<evidence type="ECO:0000256" key="6">
    <source>
        <dbReference type="ARBA" id="ARBA00022989"/>
    </source>
</evidence>
<dbReference type="InterPro" id="IPR007272">
    <property type="entry name" value="Sulf_transp_TsuA/YedE"/>
</dbReference>
<evidence type="ECO:0000256" key="2">
    <source>
        <dbReference type="ARBA" id="ARBA00022448"/>
    </source>
</evidence>
<feature type="transmembrane region" description="Helical" evidence="9">
    <location>
        <begin position="127"/>
        <end position="148"/>
    </location>
</feature>
<keyword evidence="5 9" id="KW-0812">Transmembrane</keyword>
<comment type="caution">
    <text evidence="10">The sequence shown here is derived from an EMBL/GenBank/DDBJ whole genome shotgun (WGS) entry which is preliminary data.</text>
</comment>
<evidence type="ECO:0000256" key="3">
    <source>
        <dbReference type="ARBA" id="ARBA00022475"/>
    </source>
</evidence>
<reference evidence="11" key="1">
    <citation type="journal article" date="2019" name="Int. J. Syst. Evol. Microbiol.">
        <title>The Global Catalogue of Microorganisms (GCM) 10K type strain sequencing project: providing services to taxonomists for standard genome sequencing and annotation.</title>
        <authorList>
            <consortium name="The Broad Institute Genomics Platform"/>
            <consortium name="The Broad Institute Genome Sequencing Center for Infectious Disease"/>
            <person name="Wu L."/>
            <person name="Ma J."/>
        </authorList>
    </citation>
    <scope>NUCLEOTIDE SEQUENCE [LARGE SCALE GENOMIC DNA]</scope>
    <source>
        <strain evidence="11">CGMCC 1.10992</strain>
    </source>
</reference>
<dbReference type="EMBL" id="JBHUHT010000012">
    <property type="protein sequence ID" value="MFD2096493.1"/>
    <property type="molecule type" value="Genomic_DNA"/>
</dbReference>
<keyword evidence="4" id="KW-0997">Cell inner membrane</keyword>
<feature type="transmembrane region" description="Helical" evidence="9">
    <location>
        <begin position="55"/>
        <end position="75"/>
    </location>
</feature>
<comment type="similarity">
    <text evidence="8">Belongs to the TsuA/YedE (TC 9.B.102) family.</text>
</comment>
<dbReference type="RefSeq" id="WP_377776223.1">
    <property type="nucleotide sequence ID" value="NZ_BAABLI010000008.1"/>
</dbReference>
<keyword evidence="6 9" id="KW-1133">Transmembrane helix</keyword>
<dbReference type="Pfam" id="PF04143">
    <property type="entry name" value="Sulf_transp"/>
    <property type="match status" value="1"/>
</dbReference>